<accession>A0A9N9X136</accession>
<dbReference type="EMBL" id="OU896718">
    <property type="protein sequence ID" value="CAG9815538.1"/>
    <property type="molecule type" value="Genomic_DNA"/>
</dbReference>
<evidence type="ECO:0000313" key="3">
    <source>
        <dbReference type="EMBL" id="CAG9815538.1"/>
    </source>
</evidence>
<dbReference type="Pfam" id="PF13837">
    <property type="entry name" value="Myb_DNA-bind_4"/>
    <property type="match status" value="1"/>
</dbReference>
<evidence type="ECO:0000313" key="4">
    <source>
        <dbReference type="Proteomes" id="UP001153737"/>
    </source>
</evidence>
<name>A0A9N9X136_PHACE</name>
<feature type="compositionally biased region" description="Basic and acidic residues" evidence="1">
    <location>
        <begin position="241"/>
        <end position="258"/>
    </location>
</feature>
<feature type="domain" description="Myb/SANT-like DNA-binding" evidence="2">
    <location>
        <begin position="97"/>
        <end position="184"/>
    </location>
</feature>
<protein>
    <recommendedName>
        <fullName evidence="2">Myb/SANT-like DNA-binding domain-containing protein</fullName>
    </recommendedName>
</protein>
<dbReference type="AlphaFoldDB" id="A0A9N9X136"/>
<reference evidence="3" key="2">
    <citation type="submission" date="2022-10" db="EMBL/GenBank/DDBJ databases">
        <authorList>
            <consortium name="ENA_rothamsted_submissions"/>
            <consortium name="culmorum"/>
            <person name="King R."/>
        </authorList>
    </citation>
    <scope>NUCLEOTIDE SEQUENCE</scope>
</reference>
<reference evidence="3" key="1">
    <citation type="submission" date="2022-01" db="EMBL/GenBank/DDBJ databases">
        <authorList>
            <person name="King R."/>
        </authorList>
    </citation>
    <scope>NUCLEOTIDE SEQUENCE</scope>
</reference>
<dbReference type="Proteomes" id="UP001153737">
    <property type="component" value="Chromosome 12"/>
</dbReference>
<dbReference type="OrthoDB" id="6780881at2759"/>
<sequence>MATETITLYDSEKDLLLDVKVSPEDARRAERDISFATELLKTALQQQSSESCISEDSSMVDVSHHGSMIEDQDGEHIADTTDPDESLTEATEVSLYRWSPPCVMLLLETYRNMENTFNSGKLSHKRLWKKISEELLAKGYNVTGPQCASKLRSLKKFYKATKDHNNKSGNDRRNWQFFEIMDDIFSGKAWSNPVAIASSTGLFIQTNTLNSVEGSDSGCSTNQSSTSKQTIVSSFAKRMKQKEEHEKNKAGRHKEKMEMEKKWLELLQHMGNK</sequence>
<proteinExistence type="predicted"/>
<evidence type="ECO:0000259" key="2">
    <source>
        <dbReference type="Pfam" id="PF13837"/>
    </source>
</evidence>
<dbReference type="PANTHER" id="PTHR47595:SF1">
    <property type="entry name" value="MYB_SANT-LIKE DNA-BINDING DOMAIN-CONTAINING PROTEIN"/>
    <property type="match status" value="1"/>
</dbReference>
<evidence type="ECO:0000256" key="1">
    <source>
        <dbReference type="SAM" id="MobiDB-lite"/>
    </source>
</evidence>
<dbReference type="Gene3D" id="1.10.10.60">
    <property type="entry name" value="Homeodomain-like"/>
    <property type="match status" value="1"/>
</dbReference>
<organism evidence="3 4">
    <name type="scientific">Phaedon cochleariae</name>
    <name type="common">Mustard beetle</name>
    <dbReference type="NCBI Taxonomy" id="80249"/>
    <lineage>
        <taxon>Eukaryota</taxon>
        <taxon>Metazoa</taxon>
        <taxon>Ecdysozoa</taxon>
        <taxon>Arthropoda</taxon>
        <taxon>Hexapoda</taxon>
        <taxon>Insecta</taxon>
        <taxon>Pterygota</taxon>
        <taxon>Neoptera</taxon>
        <taxon>Endopterygota</taxon>
        <taxon>Coleoptera</taxon>
        <taxon>Polyphaga</taxon>
        <taxon>Cucujiformia</taxon>
        <taxon>Chrysomeloidea</taxon>
        <taxon>Chrysomelidae</taxon>
        <taxon>Chrysomelinae</taxon>
        <taxon>Chrysomelini</taxon>
        <taxon>Phaedon</taxon>
    </lineage>
</organism>
<gene>
    <name evidence="3" type="ORF">PHAECO_LOCUS3339</name>
</gene>
<dbReference type="InterPro" id="IPR044822">
    <property type="entry name" value="Myb_DNA-bind_4"/>
</dbReference>
<feature type="region of interest" description="Disordered" evidence="1">
    <location>
        <begin position="237"/>
        <end position="258"/>
    </location>
</feature>
<keyword evidence="4" id="KW-1185">Reference proteome</keyword>
<dbReference type="PANTHER" id="PTHR47595">
    <property type="entry name" value="HEAT SHOCK 70 KDA PROTEIN 14"/>
    <property type="match status" value="1"/>
</dbReference>